<comment type="similarity">
    <text evidence="2">Belongs to the DtxR/MntR family.</text>
</comment>
<evidence type="ECO:0000256" key="11">
    <source>
        <dbReference type="ARBA" id="ARBA00023211"/>
    </source>
</evidence>
<dbReference type="InterPro" id="IPR022689">
    <property type="entry name" value="Iron_dep_repressor"/>
</dbReference>
<protein>
    <recommendedName>
        <fullName evidence="12">Manganese transport regulator</fullName>
    </recommendedName>
</protein>
<dbReference type="SUPFAM" id="SSF46785">
    <property type="entry name" value="Winged helix' DNA-binding domain"/>
    <property type="match status" value="1"/>
</dbReference>
<dbReference type="GO" id="GO:0003677">
    <property type="term" value="F:DNA binding"/>
    <property type="evidence" value="ECO:0007669"/>
    <property type="project" value="UniProtKB-KW"/>
</dbReference>
<keyword evidence="5" id="KW-0678">Repressor</keyword>
<dbReference type="Gene3D" id="1.10.60.10">
    <property type="entry name" value="Iron dependent repressor, metal binding and dimerisation domain"/>
    <property type="match status" value="1"/>
</dbReference>
<comment type="subunit">
    <text evidence="3">Homodimer.</text>
</comment>
<dbReference type="InterPro" id="IPR036388">
    <property type="entry name" value="WH-like_DNA-bd_sf"/>
</dbReference>
<dbReference type="InterPro" id="IPR011991">
    <property type="entry name" value="ArsR-like_HTH"/>
</dbReference>
<dbReference type="RefSeq" id="WP_089065135.1">
    <property type="nucleotide sequence ID" value="NZ_CP022316.1"/>
</dbReference>
<dbReference type="GO" id="GO:0046983">
    <property type="term" value="F:protein dimerization activity"/>
    <property type="evidence" value="ECO:0007669"/>
    <property type="project" value="InterPro"/>
</dbReference>
<keyword evidence="11" id="KW-0464">Manganese</keyword>
<organism evidence="14 15">
    <name type="scientific">Brachybacterium avium</name>
    <dbReference type="NCBI Taxonomy" id="2017485"/>
    <lineage>
        <taxon>Bacteria</taxon>
        <taxon>Bacillati</taxon>
        <taxon>Actinomycetota</taxon>
        <taxon>Actinomycetes</taxon>
        <taxon>Micrococcales</taxon>
        <taxon>Dermabacteraceae</taxon>
        <taxon>Brachybacterium</taxon>
    </lineage>
</organism>
<dbReference type="Pfam" id="PF02742">
    <property type="entry name" value="Fe_dep_repr_C"/>
    <property type="match status" value="1"/>
</dbReference>
<dbReference type="PANTHER" id="PTHR33238">
    <property type="entry name" value="IRON (METAL) DEPENDENT REPRESSOR, DTXR FAMILY"/>
    <property type="match status" value="1"/>
</dbReference>
<evidence type="ECO:0000256" key="7">
    <source>
        <dbReference type="ARBA" id="ARBA00023015"/>
    </source>
</evidence>
<proteinExistence type="inferred from homology"/>
<dbReference type="FunFam" id="1.10.60.10:FF:000004">
    <property type="entry name" value="DtxR family transcriptional regulator"/>
    <property type="match status" value="1"/>
</dbReference>
<dbReference type="SUPFAM" id="SSF50037">
    <property type="entry name" value="C-terminal domain of transcriptional repressors"/>
    <property type="match status" value="1"/>
</dbReference>
<keyword evidence="15" id="KW-1185">Reference proteome</keyword>
<keyword evidence="8" id="KW-0238">DNA-binding</keyword>
<dbReference type="InterPro" id="IPR038157">
    <property type="entry name" value="FeoA_core_dom"/>
</dbReference>
<comment type="subcellular location">
    <subcellularLocation>
        <location evidence="1">Cytoplasm</location>
    </subcellularLocation>
</comment>
<dbReference type="Gene3D" id="2.30.30.90">
    <property type="match status" value="1"/>
</dbReference>
<evidence type="ECO:0000256" key="6">
    <source>
        <dbReference type="ARBA" id="ARBA00023004"/>
    </source>
</evidence>
<dbReference type="KEGG" id="brv:CFK39_08700"/>
<evidence type="ECO:0000313" key="14">
    <source>
        <dbReference type="EMBL" id="ASK65894.1"/>
    </source>
</evidence>
<dbReference type="Pfam" id="PF04023">
    <property type="entry name" value="FeoA"/>
    <property type="match status" value="1"/>
</dbReference>
<reference evidence="15" key="1">
    <citation type="submission" date="2017-07" db="EMBL/GenBank/DDBJ databases">
        <title>Brachybacterium sp. VR2415.</title>
        <authorList>
            <person name="Tak E.J."/>
            <person name="Bae J.-W."/>
        </authorList>
    </citation>
    <scope>NUCLEOTIDE SEQUENCE [LARGE SCALE GENOMIC DNA]</scope>
    <source>
        <strain evidence="15">VR2415</strain>
    </source>
</reference>
<dbReference type="GO" id="GO:0005737">
    <property type="term" value="C:cytoplasm"/>
    <property type="evidence" value="ECO:0007669"/>
    <property type="project" value="UniProtKB-SubCell"/>
</dbReference>
<dbReference type="GO" id="GO:0045892">
    <property type="term" value="P:negative regulation of DNA-templated transcription"/>
    <property type="evidence" value="ECO:0007669"/>
    <property type="project" value="TreeGrafter"/>
</dbReference>
<evidence type="ECO:0000256" key="5">
    <source>
        <dbReference type="ARBA" id="ARBA00022491"/>
    </source>
</evidence>
<dbReference type="SMART" id="SM00529">
    <property type="entry name" value="HTH_DTXR"/>
    <property type="match status" value="1"/>
</dbReference>
<dbReference type="PANTHER" id="PTHR33238:SF11">
    <property type="entry name" value="TRANSCRIPTIONAL REGULATOR MNTR"/>
    <property type="match status" value="1"/>
</dbReference>
<dbReference type="PROSITE" id="PS50944">
    <property type="entry name" value="HTH_DTXR"/>
    <property type="match status" value="1"/>
</dbReference>
<evidence type="ECO:0000313" key="15">
    <source>
        <dbReference type="Proteomes" id="UP000198398"/>
    </source>
</evidence>
<dbReference type="EMBL" id="CP022316">
    <property type="protein sequence ID" value="ASK65894.1"/>
    <property type="molecule type" value="Genomic_DNA"/>
</dbReference>
<sequence>MSVSELSTSAQNYLKAVWSLAEWSKEPVTTSAIAERVGVRLSTVSDAVRKLADQGLLEHTRYGAIGLSATGRAHALSMVRRHRLIETFLVETLGYGWEEVHDEAEHLEHAVSDLLVDRIDALLGRPARDPHGDPIPTADGEVELPDARLLSEVPAGTSVVVERISDADPRLLSFCAEHGITVGATLEVRTGPAFSDSLEVTVPGSSAGVPLGRSATDAIWASIPA</sequence>
<keyword evidence="9" id="KW-0010">Activator</keyword>
<dbReference type="SMART" id="SM00899">
    <property type="entry name" value="FeoA"/>
    <property type="match status" value="1"/>
</dbReference>
<dbReference type="AlphaFoldDB" id="A0A220UCC4"/>
<evidence type="ECO:0000256" key="2">
    <source>
        <dbReference type="ARBA" id="ARBA00007871"/>
    </source>
</evidence>
<feature type="domain" description="HTH dtxR-type" evidence="13">
    <location>
        <begin position="6"/>
        <end position="68"/>
    </location>
</feature>
<dbReference type="Gene3D" id="1.10.10.10">
    <property type="entry name" value="Winged helix-like DNA-binding domain superfamily/Winged helix DNA-binding domain"/>
    <property type="match status" value="1"/>
</dbReference>
<keyword evidence="10" id="KW-0804">Transcription</keyword>
<dbReference type="Pfam" id="PF01325">
    <property type="entry name" value="Fe_dep_repress"/>
    <property type="match status" value="1"/>
</dbReference>
<dbReference type="InterPro" id="IPR001367">
    <property type="entry name" value="Fe_dep_repressor"/>
</dbReference>
<dbReference type="InterPro" id="IPR050536">
    <property type="entry name" value="DtxR_MntR_Metal-Reg"/>
</dbReference>
<dbReference type="CDD" id="cd00090">
    <property type="entry name" value="HTH_ARSR"/>
    <property type="match status" value="1"/>
</dbReference>
<evidence type="ECO:0000259" key="13">
    <source>
        <dbReference type="PROSITE" id="PS50944"/>
    </source>
</evidence>
<evidence type="ECO:0000256" key="12">
    <source>
        <dbReference type="ARBA" id="ARBA00032593"/>
    </source>
</evidence>
<evidence type="ECO:0000256" key="9">
    <source>
        <dbReference type="ARBA" id="ARBA00023159"/>
    </source>
</evidence>
<evidence type="ECO:0000256" key="4">
    <source>
        <dbReference type="ARBA" id="ARBA00022490"/>
    </source>
</evidence>
<dbReference type="Proteomes" id="UP000198398">
    <property type="component" value="Chromosome"/>
</dbReference>
<dbReference type="OrthoDB" id="9791355at2"/>
<dbReference type="InterPro" id="IPR036421">
    <property type="entry name" value="Fe_dep_repressor_sf"/>
</dbReference>
<dbReference type="GO" id="GO:0046914">
    <property type="term" value="F:transition metal ion binding"/>
    <property type="evidence" value="ECO:0007669"/>
    <property type="project" value="InterPro"/>
</dbReference>
<keyword evidence="6" id="KW-0408">Iron</keyword>
<dbReference type="InterPro" id="IPR007167">
    <property type="entry name" value="Fe-transptr_FeoA-like"/>
</dbReference>
<evidence type="ECO:0000256" key="1">
    <source>
        <dbReference type="ARBA" id="ARBA00004496"/>
    </source>
</evidence>
<evidence type="ECO:0000256" key="8">
    <source>
        <dbReference type="ARBA" id="ARBA00023125"/>
    </source>
</evidence>
<dbReference type="GO" id="GO:0003700">
    <property type="term" value="F:DNA-binding transcription factor activity"/>
    <property type="evidence" value="ECO:0007669"/>
    <property type="project" value="InterPro"/>
</dbReference>
<dbReference type="SUPFAM" id="SSF47979">
    <property type="entry name" value="Iron-dependent repressor protein, dimerization domain"/>
    <property type="match status" value="1"/>
</dbReference>
<dbReference type="InterPro" id="IPR008988">
    <property type="entry name" value="Transcriptional_repressor_C"/>
</dbReference>
<keyword evidence="7" id="KW-0805">Transcription regulation</keyword>
<name>A0A220UCC4_9MICO</name>
<gene>
    <name evidence="14" type="ORF">CFK39_08700</name>
</gene>
<keyword evidence="4" id="KW-0963">Cytoplasm</keyword>
<dbReference type="InterPro" id="IPR036390">
    <property type="entry name" value="WH_DNA-bd_sf"/>
</dbReference>
<dbReference type="InterPro" id="IPR022687">
    <property type="entry name" value="HTH_DTXR"/>
</dbReference>
<evidence type="ECO:0000256" key="10">
    <source>
        <dbReference type="ARBA" id="ARBA00023163"/>
    </source>
</evidence>
<accession>A0A220UCC4</accession>
<evidence type="ECO:0000256" key="3">
    <source>
        <dbReference type="ARBA" id="ARBA00011738"/>
    </source>
</evidence>